<dbReference type="Gene3D" id="3.40.50.720">
    <property type="entry name" value="NAD(P)-binding Rossmann-like Domain"/>
    <property type="match status" value="1"/>
</dbReference>
<organism evidence="3 4">
    <name type="scientific">Sphingomonas oligophenolica</name>
    <dbReference type="NCBI Taxonomy" id="301154"/>
    <lineage>
        <taxon>Bacteria</taxon>
        <taxon>Pseudomonadati</taxon>
        <taxon>Pseudomonadota</taxon>
        <taxon>Alphaproteobacteria</taxon>
        <taxon>Sphingomonadales</taxon>
        <taxon>Sphingomonadaceae</taxon>
        <taxon>Sphingomonas</taxon>
    </lineage>
</organism>
<keyword evidence="1" id="KW-0560">Oxidoreductase</keyword>
<dbReference type="PANTHER" id="PTHR43157:SF31">
    <property type="entry name" value="PHOSPHATIDYLINOSITOL-GLYCAN BIOSYNTHESIS CLASS F PROTEIN"/>
    <property type="match status" value="1"/>
</dbReference>
<protein>
    <submittedName>
        <fullName evidence="3">SDR family NAD(P)-dependent oxidoreductase</fullName>
    </submittedName>
</protein>
<comment type="similarity">
    <text evidence="2">Belongs to the short-chain dehydrogenases/reductases (SDR) family.</text>
</comment>
<sequence>METGQRRTALVTGTGGIGFEVARALHSKGWAILLAGRDNERGTAACDRIAAEPGDGRVHFVPLDLANLASVANLANLLKAREQRLDVLVNNAGVTAGPVRQSTSDGFESQIGTNYLGHFALTGQLLPLLTRSSAPRVVSVTSLSSKSGVLDFEDFTMETRYNPIQAYSRSKLALLTFSLELQRRSLEQGWRVLSCAAHPGLSPTGILRGAIPSEGRRGAIQKLYKWIGHPPAAAAGSVVFAASSDEAEGGLQYGPSGLFGTKGKPKSVGVNKHARDLEAARRLWSMSQDLTGSPFP</sequence>
<dbReference type="InterPro" id="IPR002347">
    <property type="entry name" value="SDR_fam"/>
</dbReference>
<dbReference type="SUPFAM" id="SSF51735">
    <property type="entry name" value="NAD(P)-binding Rossmann-fold domains"/>
    <property type="match status" value="1"/>
</dbReference>
<evidence type="ECO:0000256" key="2">
    <source>
        <dbReference type="RuleBase" id="RU000363"/>
    </source>
</evidence>
<evidence type="ECO:0000313" key="3">
    <source>
        <dbReference type="EMBL" id="MEN2791466.1"/>
    </source>
</evidence>
<proteinExistence type="inferred from homology"/>
<gene>
    <name evidence="3" type="ORF">ABC974_17650</name>
</gene>
<dbReference type="Pfam" id="PF00106">
    <property type="entry name" value="adh_short"/>
    <property type="match status" value="1"/>
</dbReference>
<evidence type="ECO:0000313" key="4">
    <source>
        <dbReference type="Proteomes" id="UP001419910"/>
    </source>
</evidence>
<keyword evidence="4" id="KW-1185">Reference proteome</keyword>
<reference evidence="3 4" key="1">
    <citation type="submission" date="2024-05" db="EMBL/GenBank/DDBJ databases">
        <authorList>
            <person name="Liu Q."/>
            <person name="Xin Y.-H."/>
        </authorList>
    </citation>
    <scope>NUCLEOTIDE SEQUENCE [LARGE SCALE GENOMIC DNA]</scope>
    <source>
        <strain evidence="3 4">CGMCC 1.10181</strain>
    </source>
</reference>
<accession>A0ABU9Y6M8</accession>
<evidence type="ECO:0000256" key="1">
    <source>
        <dbReference type="ARBA" id="ARBA00023002"/>
    </source>
</evidence>
<dbReference type="RefSeq" id="WP_343890411.1">
    <property type="nucleotide sequence ID" value="NZ_BAAAEH010000032.1"/>
</dbReference>
<dbReference type="Proteomes" id="UP001419910">
    <property type="component" value="Unassembled WGS sequence"/>
</dbReference>
<dbReference type="PRINTS" id="PR00081">
    <property type="entry name" value="GDHRDH"/>
</dbReference>
<dbReference type="EMBL" id="JBDIME010000017">
    <property type="protein sequence ID" value="MEN2791466.1"/>
    <property type="molecule type" value="Genomic_DNA"/>
</dbReference>
<dbReference type="InterPro" id="IPR036291">
    <property type="entry name" value="NAD(P)-bd_dom_sf"/>
</dbReference>
<dbReference type="PANTHER" id="PTHR43157">
    <property type="entry name" value="PHOSPHATIDYLINOSITOL-GLYCAN BIOSYNTHESIS CLASS F PROTEIN-RELATED"/>
    <property type="match status" value="1"/>
</dbReference>
<comment type="caution">
    <text evidence="3">The sequence shown here is derived from an EMBL/GenBank/DDBJ whole genome shotgun (WGS) entry which is preliminary data.</text>
</comment>
<name>A0ABU9Y6M8_9SPHN</name>
<dbReference type="PRINTS" id="PR00080">
    <property type="entry name" value="SDRFAMILY"/>
</dbReference>